<dbReference type="Pfam" id="PF25319">
    <property type="entry name" value="HofO"/>
    <property type="match status" value="1"/>
</dbReference>
<proteinExistence type="predicted"/>
<name>A0A090V5B1_PSEVU</name>
<protein>
    <submittedName>
        <fullName evidence="3">Putative DNA utilization protein HofO</fullName>
    </submittedName>
</protein>
<keyword evidence="4" id="KW-1185">Reference proteome</keyword>
<reference evidence="3 4" key="1">
    <citation type="submission" date="2014-09" db="EMBL/GenBank/DDBJ databases">
        <title>Whole genome shotgun sequence of Escherichia vulneris NBRC 102420.</title>
        <authorList>
            <person name="Yoshida Y."/>
            <person name="Hosoyama A."/>
            <person name="Tsuchikane K."/>
            <person name="Ohji S."/>
            <person name="Ichikawa N."/>
            <person name="Kimura A."/>
            <person name="Yamazoe A."/>
            <person name="Ezaki T."/>
            <person name="Fujita N."/>
        </authorList>
    </citation>
    <scope>NUCLEOTIDE SEQUENCE [LARGE SCALE GENOMIC DNA]</scope>
    <source>
        <strain evidence="3 4">NBRC 102420</strain>
    </source>
</reference>
<evidence type="ECO:0000313" key="4">
    <source>
        <dbReference type="Proteomes" id="UP000029462"/>
    </source>
</evidence>
<keyword evidence="1" id="KW-1133">Transmembrane helix</keyword>
<dbReference type="InterPro" id="IPR057522">
    <property type="entry name" value="HofO_C"/>
</dbReference>
<keyword evidence="1" id="KW-0812">Transmembrane</keyword>
<sequence length="155" mass="17349">MHLNPERWLSLSARSRGAIWLTMALGCTVLAWLLAVRPCMREQTQRLTEIRAQQQSRSQLWASAMPLRQAEEQATTAILPERAFSALAFQTGSARLLSWHPNAHGGELVLQTGWQDVPETFARLAEQRMQATAFSLALKEGVLHLRLELESSDGS</sequence>
<organism evidence="3 4">
    <name type="scientific">Pseudescherichia vulneris NBRC 102420</name>
    <dbReference type="NCBI Taxonomy" id="1115515"/>
    <lineage>
        <taxon>Bacteria</taxon>
        <taxon>Pseudomonadati</taxon>
        <taxon>Pseudomonadota</taxon>
        <taxon>Gammaproteobacteria</taxon>
        <taxon>Enterobacterales</taxon>
        <taxon>Enterobacteriaceae</taxon>
        <taxon>Pseudescherichia</taxon>
    </lineage>
</organism>
<evidence type="ECO:0000256" key="1">
    <source>
        <dbReference type="SAM" id="Phobius"/>
    </source>
</evidence>
<dbReference type="STRING" id="1115515.EV102420_16_00520"/>
<feature type="transmembrane region" description="Helical" evidence="1">
    <location>
        <begin position="17"/>
        <end position="36"/>
    </location>
</feature>
<dbReference type="OrthoDB" id="6564173at2"/>
<keyword evidence="1" id="KW-0472">Membrane</keyword>
<dbReference type="RefSeq" id="WP_115084471.1">
    <property type="nucleotide sequence ID" value="NZ_BBMZ01000016.1"/>
</dbReference>
<comment type="caution">
    <text evidence="3">The sequence shown here is derived from an EMBL/GenBank/DDBJ whole genome shotgun (WGS) entry which is preliminary data.</text>
</comment>
<dbReference type="EMBL" id="BBMZ01000016">
    <property type="protein sequence ID" value="GAL59333.1"/>
    <property type="molecule type" value="Genomic_DNA"/>
</dbReference>
<evidence type="ECO:0000313" key="3">
    <source>
        <dbReference type="EMBL" id="GAL59333.1"/>
    </source>
</evidence>
<dbReference type="PROSITE" id="PS51257">
    <property type="entry name" value="PROKAR_LIPOPROTEIN"/>
    <property type="match status" value="1"/>
</dbReference>
<evidence type="ECO:0000259" key="2">
    <source>
        <dbReference type="Pfam" id="PF25319"/>
    </source>
</evidence>
<accession>A0A090V5B1</accession>
<dbReference type="Proteomes" id="UP000029462">
    <property type="component" value="Unassembled WGS sequence"/>
</dbReference>
<dbReference type="AlphaFoldDB" id="A0A090V5B1"/>
<feature type="domain" description="DNA utilization protein HofO C-terminal" evidence="2">
    <location>
        <begin position="84"/>
        <end position="153"/>
    </location>
</feature>
<gene>
    <name evidence="3" type="primary">hofO</name>
    <name evidence="3" type="ORF">EV102420_16_00520</name>
</gene>
<dbReference type="eggNOG" id="ENOG5032UHA">
    <property type="taxonomic scope" value="Bacteria"/>
</dbReference>